<dbReference type="InterPro" id="IPR003439">
    <property type="entry name" value="ABC_transporter-like_ATP-bd"/>
</dbReference>
<feature type="transmembrane region" description="Helical" evidence="9">
    <location>
        <begin position="1216"/>
        <end position="1239"/>
    </location>
</feature>
<feature type="domain" description="ABC transporter" evidence="10">
    <location>
        <begin position="563"/>
        <end position="800"/>
    </location>
</feature>
<dbReference type="GO" id="GO:0005319">
    <property type="term" value="F:lipid transporter activity"/>
    <property type="evidence" value="ECO:0007669"/>
    <property type="project" value="TreeGrafter"/>
</dbReference>
<evidence type="ECO:0000313" key="11">
    <source>
        <dbReference type="EMBL" id="CAE6075409.1"/>
    </source>
</evidence>
<dbReference type="Pfam" id="PF24526">
    <property type="entry name" value="ABCA12_C"/>
    <property type="match status" value="3"/>
</dbReference>
<evidence type="ECO:0000256" key="7">
    <source>
        <dbReference type="ARBA" id="ARBA00022989"/>
    </source>
</evidence>
<dbReference type="PROSITE" id="PS00211">
    <property type="entry name" value="ABC_TRANSPORTER_1"/>
    <property type="match status" value="2"/>
</dbReference>
<dbReference type="InterPro" id="IPR026082">
    <property type="entry name" value="ABCA"/>
</dbReference>
<dbReference type="Proteomes" id="UP000682877">
    <property type="component" value="Chromosome 5"/>
</dbReference>
<dbReference type="InterPro" id="IPR027417">
    <property type="entry name" value="P-loop_NTPase"/>
</dbReference>
<feature type="domain" description="ABC transporter" evidence="10">
    <location>
        <begin position="1488"/>
        <end position="1725"/>
    </location>
</feature>
<dbReference type="Gene3D" id="3.40.50.300">
    <property type="entry name" value="P-loop containing nucleotide triphosphate hydrolases"/>
    <property type="match status" value="3"/>
</dbReference>
<feature type="transmembrane region" description="Helical" evidence="9">
    <location>
        <begin position="403"/>
        <end position="424"/>
    </location>
</feature>
<feature type="transmembrane region" description="Helical" evidence="9">
    <location>
        <begin position="2092"/>
        <end position="2115"/>
    </location>
</feature>
<dbReference type="SUPFAM" id="SSF52540">
    <property type="entry name" value="P-loop containing nucleoside triphosphate hydrolases"/>
    <property type="match status" value="3"/>
</dbReference>
<keyword evidence="12" id="KW-1185">Reference proteome</keyword>
<feature type="transmembrane region" description="Helical" evidence="9">
    <location>
        <begin position="2135"/>
        <end position="2161"/>
    </location>
</feature>
<keyword evidence="4 9" id="KW-0812">Transmembrane</keyword>
<accession>A0A8S2AAT9</accession>
<evidence type="ECO:0000259" key="10">
    <source>
        <dbReference type="PROSITE" id="PS50893"/>
    </source>
</evidence>
<evidence type="ECO:0000256" key="2">
    <source>
        <dbReference type="ARBA" id="ARBA00008526"/>
    </source>
</evidence>
<name>A0A8S2AAT9_ARAAE</name>
<evidence type="ECO:0000313" key="12">
    <source>
        <dbReference type="Proteomes" id="UP000682877"/>
    </source>
</evidence>
<organism evidence="11 12">
    <name type="scientific">Arabidopsis arenosa</name>
    <name type="common">Sand rock-cress</name>
    <name type="synonym">Cardaminopsis arenosa</name>
    <dbReference type="NCBI Taxonomy" id="38785"/>
    <lineage>
        <taxon>Eukaryota</taxon>
        <taxon>Viridiplantae</taxon>
        <taxon>Streptophyta</taxon>
        <taxon>Embryophyta</taxon>
        <taxon>Tracheophyta</taxon>
        <taxon>Spermatophyta</taxon>
        <taxon>Magnoliopsida</taxon>
        <taxon>eudicotyledons</taxon>
        <taxon>Gunneridae</taxon>
        <taxon>Pentapetalae</taxon>
        <taxon>rosids</taxon>
        <taxon>malvids</taxon>
        <taxon>Brassicales</taxon>
        <taxon>Brassicaceae</taxon>
        <taxon>Camelineae</taxon>
        <taxon>Arabidopsis</taxon>
    </lineage>
</organism>
<dbReference type="InterPro" id="IPR003593">
    <property type="entry name" value="AAA+_ATPase"/>
</dbReference>
<dbReference type="SMART" id="SM00382">
    <property type="entry name" value="AAA"/>
    <property type="match status" value="3"/>
</dbReference>
<dbReference type="InterPro" id="IPR017871">
    <property type="entry name" value="ABC_transporter-like_CS"/>
</dbReference>
<gene>
    <name evidence="11" type="ORF">AARE701A_LOCUS12801</name>
</gene>
<dbReference type="PANTHER" id="PTHR19229:SF270">
    <property type="entry name" value="ABC TRANSPORTER A FAMILY MEMBER 7"/>
    <property type="match status" value="1"/>
</dbReference>
<reference evidence="11" key="1">
    <citation type="submission" date="2021-01" db="EMBL/GenBank/DDBJ databases">
        <authorList>
            <person name="Bezrukov I."/>
        </authorList>
    </citation>
    <scope>NUCLEOTIDE SEQUENCE</scope>
</reference>
<evidence type="ECO:0000256" key="1">
    <source>
        <dbReference type="ARBA" id="ARBA00004141"/>
    </source>
</evidence>
<keyword evidence="3" id="KW-0813">Transport</keyword>
<evidence type="ECO:0000256" key="5">
    <source>
        <dbReference type="ARBA" id="ARBA00022741"/>
    </source>
</evidence>
<dbReference type="GO" id="GO:0140359">
    <property type="term" value="F:ABC-type transporter activity"/>
    <property type="evidence" value="ECO:0007669"/>
    <property type="project" value="InterPro"/>
</dbReference>
<evidence type="ECO:0000256" key="4">
    <source>
        <dbReference type="ARBA" id="ARBA00022692"/>
    </source>
</evidence>
<keyword evidence="8 9" id="KW-0472">Membrane</keyword>
<feature type="transmembrane region" description="Helical" evidence="9">
    <location>
        <begin position="291"/>
        <end position="314"/>
    </location>
</feature>
<comment type="similarity">
    <text evidence="2">Belongs to the ABC transporter superfamily. ABCA family. CPR flippase (TC 3.A.1.211) subfamily.</text>
</comment>
<feature type="transmembrane region" description="Helical" evidence="9">
    <location>
        <begin position="1297"/>
        <end position="1316"/>
    </location>
</feature>
<evidence type="ECO:0000256" key="6">
    <source>
        <dbReference type="ARBA" id="ARBA00022840"/>
    </source>
</evidence>
<keyword evidence="7 9" id="KW-1133">Transmembrane helix</keyword>
<dbReference type="PROSITE" id="PS50893">
    <property type="entry name" value="ABC_TRANSPORTER_2"/>
    <property type="match status" value="2"/>
</dbReference>
<evidence type="ECO:0000256" key="9">
    <source>
        <dbReference type="SAM" id="Phobius"/>
    </source>
</evidence>
<dbReference type="PANTHER" id="PTHR19229">
    <property type="entry name" value="ATP-BINDING CASSETTE TRANSPORTER SUBFAMILY A ABCA"/>
    <property type="match status" value="1"/>
</dbReference>
<keyword evidence="5" id="KW-0547">Nucleotide-binding</keyword>
<feature type="transmembrane region" description="Helical" evidence="9">
    <location>
        <begin position="2204"/>
        <end position="2225"/>
    </location>
</feature>
<feature type="transmembrane region" description="Helical" evidence="9">
    <location>
        <begin position="1405"/>
        <end position="1423"/>
    </location>
</feature>
<protein>
    <recommendedName>
        <fullName evidence="10">ABC transporter domain-containing protein</fullName>
    </recommendedName>
</protein>
<dbReference type="Pfam" id="PF00005">
    <property type="entry name" value="ABC_tran"/>
    <property type="match status" value="3"/>
</dbReference>
<feature type="transmembrane region" description="Helical" evidence="9">
    <location>
        <begin position="1328"/>
        <end position="1349"/>
    </location>
</feature>
<dbReference type="FunFam" id="3.40.50.300:FF:000633">
    <property type="entry name" value="ABC transporter A family member 7"/>
    <property type="match status" value="2"/>
</dbReference>
<feature type="transmembrane region" description="Helical" evidence="9">
    <location>
        <begin position="334"/>
        <end position="360"/>
    </location>
</feature>
<dbReference type="CDD" id="cd03263">
    <property type="entry name" value="ABC_subfamily_A"/>
    <property type="match status" value="2"/>
</dbReference>
<feature type="transmembrane region" description="Helical" evidence="9">
    <location>
        <begin position="1806"/>
        <end position="1826"/>
    </location>
</feature>
<comment type="subcellular location">
    <subcellularLocation>
        <location evidence="1">Membrane</location>
        <topology evidence="1">Multi-pass membrane protein</topology>
    </subcellularLocation>
</comment>
<dbReference type="InterPro" id="IPR013525">
    <property type="entry name" value="ABC2_TM"/>
</dbReference>
<sequence>MEQYSAYHDPFLPLNRNGKCQREICGLEHSKPDQAFFCSIPSPPLWPPLLQIPRPESRAVSDRPDDGSGLPNDSCRRTGSCPVTILFTGRNRSLGTTVSGNLLTSSLSGNSSEILLTLANNVLGTSVEADFTNYLDPGIASNLSIYNIQPRCISNATFPFSFEQKPLKFEKELSCVEGFNLWKNTSIEVNDMIFKGYRKGNPEGKINEIAAAYDLLNTDRNNFNVHIWYNSTYKDDSGNRLTKLVRVPRSVNLVSNAYLQFLQGPGTRMLFEYAKEMPKPETSLRLDIASLIGPLFFTWVILLLFPVILSSLVYEKQQHLRIIMKMHGLGDGPYWMISYAYFLTISVLYVICLMIFGSAIGLKFFRLNDYSIQFVLYFLYVNLQIALAFLVSSVFSNVKTSTVAAYIYVFGSGLLGLFLLNFLIEDSSFPRGWIIVMELYPGFSLYRGLYELAQFAFRGNLRGEDGMKWKDFSDSAMDDVFYIIIVEWFLALIAAYYIDKISSSGKDPLFFLQNPFKKSPSLRRPSLQRQGSKVSVEMEKPDVTQESEKVEQLMLESSTSHAIVCDNLKKVYPGRDGNPPKLAVRGLSLAVPSGECFGMLGPNGAGKTSFINMMTGLLKPTSGTGLVQGLDICNDMDRVYTSMGVCPQHDLLWETLTGREHLLFYGRLKNLKGSDLNQAVEESLKSVNLFHGGVADKPAGKYSGGMKRRLSVAISLIGNPKVVYMDEPSTGLDPASRKNLWTVIKRAKQNTAIILTTHSMEEAEFLCDRLGIFVDGGLQCIGNPRELKGRYGGSYVFTMTTSSEHEQNVEKLIQDVSPNAKKIYHIAGTQKFELPKKEVRISEVFQAVEKAKSNFTVFAWGLADTTLEDVFIKVARNEQAAFCAIPNPPQWTPMLQIPAPQYRVATTYPSHSSPATFLFTGNNQSLGQKTESMEQYSVYHDPFRPLNRAGKCEREICGLEHSKPDQAFFCSIPSPPLWPPLLQIPRPESRDVRGLPNDTCRRTGSCPVTILFTGNNRSVGTTVFGNLLTSSIPTNSSDILLTLANNVLGTTAEADFSNYLDPGIASNLPIYNIQPSCILNATFPFSFGQPPLKFEKELRCVEGFNVWQNTSIKVNDLIFKGFRKGNPEGKINEIAAAYDLLNTDTNNFNVYIWYNATNKDDAENRLTKLVRVPRLVNLVSNAYLQFLQGSGTRMLFEYAKEMPKQETSLRLDIASLIGPLFFTWVILLLFPVIVSSLVYEKQQHLRIIMKMHGLGDGPYWIISYAYFLTLSVLYVICLMIFGSAIGLKFFRLNDYSIQFALYFLYVNLQIAFAFLVSSVFSNVKTSTVVAYIYVFGSGLLGLFLFDFLIEDSSIPRGWIIVMELYPGFSLYRGLYELGQFAFGGHLRGEDGMKWKDFSASAMDDVFYIIIAEWFLALIAAYYIDKISSSGKDPLFFLQNPFKKSPSLRRPSLHRQGSKVSVEMEKPDVTHESEKVEQLILESSTSHAIVCDNLKKVYPGRDGNPPKLAVRGLSLAVPSGECFGMLGPNGAGKTSFINMMIGLLKPTSGTGLVQGLDICSDMDRVYTSMGVCPQHDLLWETLTGREHLLFYGRLKNLKGSDLNQAVEESLKSVNLFYGGVADKPAGKYSGGMKRRLSVAISLIGNPKVVYMDEPSTGLDPASRKNLWTVIKRAKQNTAIILTTHSMEEAEFLCDRLGIFVDGGLQCIGNPKELKGRYGGSYVFTMTTSSEHEQNVEKLIKDVSPNAKKIYHIAGTQKFELPKEEVRISEVFQAVEKAKSNFTVFAWGLADTTLEDVFIKKRNIWSNIRLITIPFFLCLLLLVVQMLFDTQFNDVHGQCGCKEKTCDLRYSTSEQAAFCAIPNPPQWTPLHQIPAPQYRAATPYLSHSSPATFLFTGNNQSLGKILMGNMYSNSAEFDGDLANHVLGSSSFPAYTNYMDSAFISDIPIYNIQHECSPNSSFSILIHQSPLALPKEVNCVQGLNLWRNSFSDVNNELFKGYRKGNPDEKINEFAAAFDFQNTNGNNLNVFVWYNSTYKNDTVVRPMALIRVPRLVNLASNAYLEFLRGSETKILFEYVKEMPKPETKLSLDIASLIGPLFFTWVILLLFPVILTTLVYEKQQRLRIMMKMHGLGDAPYWIVSYTYFLLISILYMLCFAIFGSAIGLNFFRLNDYSIQLVFFLICTNLQISLAFLASAMFSDVKTATVIAYIYVFGTGLLGIFLFQFFLEDPLFPRGWIIAMELYPGFSLYRGLYELSQSAFSGDYRGIDGMRWRDFENGMKEVTCIMLIEWLLLLVLAYYIDQISYSGKHPLFFLLKSSSKKKQDHFSQSQTSKVVVEMEKSDVCQEREKVEHHLLESTGDCAVLCNNLKKVYSGKDGNPQKLAVRGLSLALPQGECFGMLGPNGAGKTSFINMMTGIIKPSSGKAFVQGLDILTDMDRIYTTIGVCPQHDLLWEKLSGSEHLLFYGRLKNLKGFVLTQAVEESLRSVNLFHGGIGDKQLKSRYGGSYVLTVTTSEEHEKEVEQLVHNISMNAKKIYRTAGTQKFELPKQEVKIGEVFRAVEKAKTMFPVVAWGLADTTLEDVFIKVAQTS</sequence>
<proteinExistence type="inferred from homology"/>
<dbReference type="GO" id="GO:0005524">
    <property type="term" value="F:ATP binding"/>
    <property type="evidence" value="ECO:0007669"/>
    <property type="project" value="UniProtKB-KW"/>
</dbReference>
<dbReference type="EMBL" id="LR999455">
    <property type="protein sequence ID" value="CAE6075409.1"/>
    <property type="molecule type" value="Genomic_DNA"/>
</dbReference>
<dbReference type="GO" id="GO:0016020">
    <property type="term" value="C:membrane"/>
    <property type="evidence" value="ECO:0007669"/>
    <property type="project" value="UniProtKB-SubCell"/>
</dbReference>
<feature type="transmembrane region" description="Helical" evidence="9">
    <location>
        <begin position="2173"/>
        <end position="2192"/>
    </location>
</feature>
<evidence type="ECO:0000256" key="3">
    <source>
        <dbReference type="ARBA" id="ARBA00022448"/>
    </source>
</evidence>
<feature type="transmembrane region" description="Helical" evidence="9">
    <location>
        <begin position="1259"/>
        <end position="1285"/>
    </location>
</feature>
<feature type="transmembrane region" description="Helical" evidence="9">
    <location>
        <begin position="372"/>
        <end position="391"/>
    </location>
</feature>
<feature type="transmembrane region" description="Helical" evidence="9">
    <location>
        <begin position="480"/>
        <end position="498"/>
    </location>
</feature>
<dbReference type="Pfam" id="PF12698">
    <property type="entry name" value="ABC2_membrane_3"/>
    <property type="match status" value="3"/>
</dbReference>
<keyword evidence="6" id="KW-0067">ATP-binding</keyword>
<evidence type="ECO:0000256" key="8">
    <source>
        <dbReference type="ARBA" id="ARBA00023136"/>
    </source>
</evidence>
<dbReference type="GO" id="GO:0016887">
    <property type="term" value="F:ATP hydrolysis activity"/>
    <property type="evidence" value="ECO:0007669"/>
    <property type="project" value="InterPro"/>
</dbReference>